<dbReference type="Proteomes" id="UP000241462">
    <property type="component" value="Unassembled WGS sequence"/>
</dbReference>
<keyword evidence="3" id="KW-1185">Reference proteome</keyword>
<evidence type="ECO:0000313" key="2">
    <source>
        <dbReference type="EMBL" id="PSR80810.1"/>
    </source>
</evidence>
<dbReference type="AlphaFoldDB" id="A0A2T3A0X7"/>
<accession>A0A2T3A0X7</accession>
<dbReference type="EMBL" id="KZ678519">
    <property type="protein sequence ID" value="PSR80810.1"/>
    <property type="molecule type" value="Genomic_DNA"/>
</dbReference>
<protein>
    <submittedName>
        <fullName evidence="2">Uncharacterized protein</fullName>
    </submittedName>
</protein>
<sequence>MRAKQHTQTHKTPMCKRHNFGTAQYRTDCYAITISIGRGQAASKNCSDVAASSGLAGLAACTPQSNWFARAKRRRRATRARWTGPSRQRPIVESFAPLDVVVWSDAVSSACPRTQTGPVGNGVTVMSFWRLVGRPVPEQPRGSDSGLQHGLGLALGQNTRYGPPL</sequence>
<proteinExistence type="predicted"/>
<name>A0A2T3A0X7_9PEZI</name>
<evidence type="ECO:0000313" key="3">
    <source>
        <dbReference type="Proteomes" id="UP000241462"/>
    </source>
</evidence>
<evidence type="ECO:0000256" key="1">
    <source>
        <dbReference type="SAM" id="MobiDB-lite"/>
    </source>
</evidence>
<organism evidence="2 3">
    <name type="scientific">Coniella lustricola</name>
    <dbReference type="NCBI Taxonomy" id="2025994"/>
    <lineage>
        <taxon>Eukaryota</taxon>
        <taxon>Fungi</taxon>
        <taxon>Dikarya</taxon>
        <taxon>Ascomycota</taxon>
        <taxon>Pezizomycotina</taxon>
        <taxon>Sordariomycetes</taxon>
        <taxon>Sordariomycetidae</taxon>
        <taxon>Diaporthales</taxon>
        <taxon>Schizoparmaceae</taxon>
        <taxon>Coniella</taxon>
    </lineage>
</organism>
<feature type="compositionally biased region" description="Low complexity" evidence="1">
    <location>
        <begin position="146"/>
        <end position="157"/>
    </location>
</feature>
<dbReference type="InParanoid" id="A0A2T3A0X7"/>
<feature type="region of interest" description="Disordered" evidence="1">
    <location>
        <begin position="137"/>
        <end position="165"/>
    </location>
</feature>
<reference evidence="2 3" key="1">
    <citation type="journal article" date="2018" name="Mycol. Prog.">
        <title>Coniella lustricola, a new species from submerged detritus.</title>
        <authorList>
            <person name="Raudabaugh D.B."/>
            <person name="Iturriaga T."/>
            <person name="Carver A."/>
            <person name="Mondo S."/>
            <person name="Pangilinan J."/>
            <person name="Lipzen A."/>
            <person name="He G."/>
            <person name="Amirebrahimi M."/>
            <person name="Grigoriev I.V."/>
            <person name="Miller A.N."/>
        </authorList>
    </citation>
    <scope>NUCLEOTIDE SEQUENCE [LARGE SCALE GENOMIC DNA]</scope>
    <source>
        <strain evidence="2 3">B22-T-1</strain>
    </source>
</reference>
<gene>
    <name evidence="2" type="ORF">BD289DRAFT_53867</name>
</gene>